<comment type="caution">
    <text evidence="2">The sequence shown here is derived from an EMBL/GenBank/DDBJ whole genome shotgun (WGS) entry which is preliminary data.</text>
</comment>
<proteinExistence type="predicted"/>
<accession>A0ABV3DJA6</accession>
<keyword evidence="3" id="KW-1185">Reference proteome</keyword>
<protein>
    <submittedName>
        <fullName evidence="2">SMI1/KNR4 family protein</fullName>
    </submittedName>
</protein>
<dbReference type="SUPFAM" id="SSF160631">
    <property type="entry name" value="SMI1/KNR4-like"/>
    <property type="match status" value="1"/>
</dbReference>
<organism evidence="2 3">
    <name type="scientific">Streptodolium elevatio</name>
    <dbReference type="NCBI Taxonomy" id="3157996"/>
    <lineage>
        <taxon>Bacteria</taxon>
        <taxon>Bacillati</taxon>
        <taxon>Actinomycetota</taxon>
        <taxon>Actinomycetes</taxon>
        <taxon>Kitasatosporales</taxon>
        <taxon>Streptomycetaceae</taxon>
        <taxon>Streptodolium</taxon>
    </lineage>
</organism>
<evidence type="ECO:0000259" key="1">
    <source>
        <dbReference type="Pfam" id="PF09346"/>
    </source>
</evidence>
<dbReference type="Proteomes" id="UP001551482">
    <property type="component" value="Unassembled WGS sequence"/>
</dbReference>
<name>A0ABV3DJA6_9ACTN</name>
<dbReference type="RefSeq" id="WP_358355903.1">
    <property type="nucleotide sequence ID" value="NZ_JBEZFP010000051.1"/>
</dbReference>
<dbReference type="EMBL" id="JBEZFP010000051">
    <property type="protein sequence ID" value="MEU8135841.1"/>
    <property type="molecule type" value="Genomic_DNA"/>
</dbReference>
<dbReference type="InterPro" id="IPR018958">
    <property type="entry name" value="Knr4/Smi1-like_dom"/>
</dbReference>
<evidence type="ECO:0000313" key="3">
    <source>
        <dbReference type="Proteomes" id="UP001551482"/>
    </source>
</evidence>
<feature type="domain" description="Knr4/Smi1-like" evidence="1">
    <location>
        <begin position="43"/>
        <end position="189"/>
    </location>
</feature>
<gene>
    <name evidence="2" type="ORF">AB0C36_20275</name>
</gene>
<reference evidence="2 3" key="1">
    <citation type="submission" date="2024-06" db="EMBL/GenBank/DDBJ databases">
        <title>The Natural Products Discovery Center: Release of the First 8490 Sequenced Strains for Exploring Actinobacteria Biosynthetic Diversity.</title>
        <authorList>
            <person name="Kalkreuter E."/>
            <person name="Kautsar S.A."/>
            <person name="Yang D."/>
            <person name="Bader C.D."/>
            <person name="Teijaro C.N."/>
            <person name="Fluegel L."/>
            <person name="Davis C.M."/>
            <person name="Simpson J.R."/>
            <person name="Lauterbach L."/>
            <person name="Steele A.D."/>
            <person name="Gui C."/>
            <person name="Meng S."/>
            <person name="Li G."/>
            <person name="Viehrig K."/>
            <person name="Ye F."/>
            <person name="Su P."/>
            <person name="Kiefer A.F."/>
            <person name="Nichols A."/>
            <person name="Cepeda A.J."/>
            <person name="Yan W."/>
            <person name="Fan B."/>
            <person name="Jiang Y."/>
            <person name="Adhikari A."/>
            <person name="Zheng C.-J."/>
            <person name="Schuster L."/>
            <person name="Cowan T.M."/>
            <person name="Smanski M.J."/>
            <person name="Chevrette M.G."/>
            <person name="De Carvalho L.P.S."/>
            <person name="Shen B."/>
        </authorList>
    </citation>
    <scope>NUCLEOTIDE SEQUENCE [LARGE SCALE GENOMIC DNA]</scope>
    <source>
        <strain evidence="2 3">NPDC048946</strain>
    </source>
</reference>
<evidence type="ECO:0000313" key="2">
    <source>
        <dbReference type="EMBL" id="MEU8135841.1"/>
    </source>
</evidence>
<sequence length="230" mass="25621">MTDATWEGVRARLRALAERPLDDRAFDNGVFGALGHRFRLDDPLTPEGLADLEARTGVSLPEEYRGFLLHVGAGGAGPAYGVFPVLCEHGTWRWVGDGADLADLARLAEPFPRRGPDPARLEALLAERPDEEELDDGDDFDAALEEWSDRWEALMWSADRTVGAVPICHLGCATRQWLVLTGPERGRIWADNRVDEVDLEPLLDADGEPVTFTWWYLGWLEAAERELSLT</sequence>
<dbReference type="InterPro" id="IPR037883">
    <property type="entry name" value="Knr4/Smi1-like_sf"/>
</dbReference>
<dbReference type="Pfam" id="PF09346">
    <property type="entry name" value="SMI1_KNR4"/>
    <property type="match status" value="1"/>
</dbReference>